<evidence type="ECO:0000256" key="5">
    <source>
        <dbReference type="ARBA" id="ARBA00022777"/>
    </source>
</evidence>
<feature type="transmembrane region" description="Helical" evidence="7">
    <location>
        <begin position="33"/>
        <end position="58"/>
    </location>
</feature>
<feature type="domain" description="PAS" evidence="8">
    <location>
        <begin position="131"/>
        <end position="203"/>
    </location>
</feature>
<keyword evidence="6" id="KW-0175">Coiled coil</keyword>
<evidence type="ECO:0000256" key="7">
    <source>
        <dbReference type="SAM" id="Phobius"/>
    </source>
</evidence>
<accession>A0A4R0XCT8</accession>
<dbReference type="PANTHER" id="PTHR43304">
    <property type="entry name" value="PHYTOCHROME-LIKE PROTEIN CPH1"/>
    <property type="match status" value="1"/>
</dbReference>
<dbReference type="PROSITE" id="PS50113">
    <property type="entry name" value="PAC"/>
    <property type="match status" value="1"/>
</dbReference>
<keyword evidence="3" id="KW-0597">Phosphoprotein</keyword>
<keyword evidence="4" id="KW-0808">Transferase</keyword>
<evidence type="ECO:0000259" key="9">
    <source>
        <dbReference type="PROSITE" id="PS50113"/>
    </source>
</evidence>
<feature type="domain" description="PAC" evidence="9">
    <location>
        <begin position="207"/>
        <end position="259"/>
    </location>
</feature>
<protein>
    <recommendedName>
        <fullName evidence="2">histidine kinase</fullName>
        <ecNumber evidence="2">2.7.13.3</ecNumber>
    </recommendedName>
</protein>
<dbReference type="SMART" id="SM00091">
    <property type="entry name" value="PAS"/>
    <property type="match status" value="1"/>
</dbReference>
<sequence length="425" mass="47711">MGLRRKLLLPIAGCGLLMLVYLAVGWVPGAEPIATRVGILIVVAAGLVLLLAVTSAAIDAYVRRPLAAIAHAYPCESAPNPRTGPLFRVSNEIEQARTTIDLLHGKVENLEQALELATEQRRQIDVALRSSEERYVLAMRTADDGLWEWNLQTNDFVLSPRWKSMLGYDDEELPNTRLSWLQCVHPADVPAVEAALKSHLDGTTPRYEQQLRLLNKDGQYRWVSSTGSVIRHANGRPSRLIALDTDVTRLRRIENILQHIVEGTSGTCGEDFFRTLVRHFAGALDVSCAFVTECNGWPPKSVHTLAFWFQDSFRENFEFELAGTPCEAVFNLKRPAFHATGVGKLFPRDEQFDSYYGLPIFNSERQVVGHMAFFDEKEMKEEDVLMDSVYSIFTARAAMEIERKMVLDRLTRDYATAAGTPAINQ</sequence>
<comment type="caution">
    <text evidence="10">The sequence shown here is derived from an EMBL/GenBank/DDBJ whole genome shotgun (WGS) entry which is preliminary data.</text>
</comment>
<feature type="transmembrane region" description="Helical" evidence="7">
    <location>
        <begin position="7"/>
        <end position="27"/>
    </location>
</feature>
<keyword evidence="5 10" id="KW-0418">Kinase</keyword>
<dbReference type="Pfam" id="PF08447">
    <property type="entry name" value="PAS_3"/>
    <property type="match status" value="1"/>
</dbReference>
<evidence type="ECO:0000256" key="4">
    <source>
        <dbReference type="ARBA" id="ARBA00022679"/>
    </source>
</evidence>
<dbReference type="InterPro" id="IPR001610">
    <property type="entry name" value="PAC"/>
</dbReference>
<dbReference type="InterPro" id="IPR013655">
    <property type="entry name" value="PAS_fold_3"/>
</dbReference>
<keyword evidence="11" id="KW-1185">Reference proteome</keyword>
<keyword evidence="7" id="KW-1133">Transmembrane helix</keyword>
<dbReference type="SUPFAM" id="SSF55785">
    <property type="entry name" value="PYP-like sensor domain (PAS domain)"/>
    <property type="match status" value="1"/>
</dbReference>
<dbReference type="CDD" id="cd00130">
    <property type="entry name" value="PAS"/>
    <property type="match status" value="1"/>
</dbReference>
<dbReference type="NCBIfam" id="TIGR00229">
    <property type="entry name" value="sensory_box"/>
    <property type="match status" value="1"/>
</dbReference>
<evidence type="ECO:0000256" key="1">
    <source>
        <dbReference type="ARBA" id="ARBA00000085"/>
    </source>
</evidence>
<evidence type="ECO:0000256" key="3">
    <source>
        <dbReference type="ARBA" id="ARBA00022553"/>
    </source>
</evidence>
<dbReference type="PANTHER" id="PTHR43304:SF1">
    <property type="entry name" value="PAC DOMAIN-CONTAINING PROTEIN"/>
    <property type="match status" value="1"/>
</dbReference>
<dbReference type="AlphaFoldDB" id="A0A4R0XCT8"/>
<dbReference type="InterPro" id="IPR000700">
    <property type="entry name" value="PAS-assoc_C"/>
</dbReference>
<dbReference type="InterPro" id="IPR035965">
    <property type="entry name" value="PAS-like_dom_sf"/>
</dbReference>
<reference evidence="10 11" key="1">
    <citation type="submission" date="2017-02" db="EMBL/GenBank/DDBJ databases">
        <title>Paraburkholderia sophoroidis sp. nov. and Paraburkholderia steynii sp. nov. rhizobial symbionts of the fynbos legume Hypocalyptus sophoroides.</title>
        <authorList>
            <person name="Steenkamp E.T."/>
            <person name="Beukes C.W."/>
            <person name="Van Zyl E."/>
            <person name="Avontuur J."/>
            <person name="Chan W.Y."/>
            <person name="Hassen A."/>
            <person name="Palmer M."/>
            <person name="Mthombeni L."/>
            <person name="Phalane F."/>
            <person name="Sereme K."/>
            <person name="Venter S.N."/>
        </authorList>
    </citation>
    <scope>NUCLEOTIDE SEQUENCE [LARGE SCALE GENOMIC DNA]</scope>
    <source>
        <strain evidence="10 11">HC1.1ba</strain>
    </source>
</reference>
<evidence type="ECO:0000313" key="10">
    <source>
        <dbReference type="EMBL" id="TCG06912.1"/>
    </source>
</evidence>
<comment type="catalytic activity">
    <reaction evidence="1">
        <text>ATP + protein L-histidine = ADP + protein N-phospho-L-histidine.</text>
        <dbReference type="EC" id="2.7.13.3"/>
    </reaction>
</comment>
<evidence type="ECO:0000313" key="11">
    <source>
        <dbReference type="Proteomes" id="UP000294200"/>
    </source>
</evidence>
<gene>
    <name evidence="10" type="ORF">BZM27_23220</name>
</gene>
<dbReference type="InterPro" id="IPR000014">
    <property type="entry name" value="PAS"/>
</dbReference>
<dbReference type="InterPro" id="IPR052162">
    <property type="entry name" value="Sensor_kinase/Photoreceptor"/>
</dbReference>
<dbReference type="SUPFAM" id="SSF55781">
    <property type="entry name" value="GAF domain-like"/>
    <property type="match status" value="1"/>
</dbReference>
<dbReference type="SMART" id="SM00086">
    <property type="entry name" value="PAC"/>
    <property type="match status" value="1"/>
</dbReference>
<dbReference type="GO" id="GO:0004673">
    <property type="term" value="F:protein histidine kinase activity"/>
    <property type="evidence" value="ECO:0007669"/>
    <property type="project" value="UniProtKB-EC"/>
</dbReference>
<proteinExistence type="predicted"/>
<dbReference type="PROSITE" id="PS50112">
    <property type="entry name" value="PAS"/>
    <property type="match status" value="1"/>
</dbReference>
<name>A0A4R0XCT8_9BURK</name>
<dbReference type="Proteomes" id="UP000294200">
    <property type="component" value="Unassembled WGS sequence"/>
</dbReference>
<keyword evidence="7" id="KW-0472">Membrane</keyword>
<keyword evidence="7" id="KW-0812">Transmembrane</keyword>
<organism evidence="10 11">
    <name type="scientific">Paraburkholderia steynii</name>
    <dbReference type="NCBI Taxonomy" id="1245441"/>
    <lineage>
        <taxon>Bacteria</taxon>
        <taxon>Pseudomonadati</taxon>
        <taxon>Pseudomonadota</taxon>
        <taxon>Betaproteobacteria</taxon>
        <taxon>Burkholderiales</taxon>
        <taxon>Burkholderiaceae</taxon>
        <taxon>Paraburkholderia</taxon>
    </lineage>
</organism>
<dbReference type="EC" id="2.7.13.3" evidence="2"/>
<dbReference type="Gene3D" id="3.30.450.20">
    <property type="entry name" value="PAS domain"/>
    <property type="match status" value="1"/>
</dbReference>
<feature type="coiled-coil region" evidence="6">
    <location>
        <begin position="93"/>
        <end position="127"/>
    </location>
</feature>
<evidence type="ECO:0000259" key="8">
    <source>
        <dbReference type="PROSITE" id="PS50112"/>
    </source>
</evidence>
<evidence type="ECO:0000256" key="2">
    <source>
        <dbReference type="ARBA" id="ARBA00012438"/>
    </source>
</evidence>
<dbReference type="EMBL" id="MWML01000087">
    <property type="protein sequence ID" value="TCG06912.1"/>
    <property type="molecule type" value="Genomic_DNA"/>
</dbReference>
<evidence type="ECO:0000256" key="6">
    <source>
        <dbReference type="SAM" id="Coils"/>
    </source>
</evidence>